<dbReference type="Gene3D" id="3.40.50.2300">
    <property type="match status" value="1"/>
</dbReference>
<dbReference type="RefSeq" id="WP_159907931.1">
    <property type="nucleotide sequence ID" value="NZ_FCNW02000090.1"/>
</dbReference>
<dbReference type="STRING" id="326474.AWB65_06532"/>
<dbReference type="InterPro" id="IPR050595">
    <property type="entry name" value="Bact_response_regulator"/>
</dbReference>
<dbReference type="SMART" id="SM00448">
    <property type="entry name" value="REC"/>
    <property type="match status" value="1"/>
</dbReference>
<organism evidence="4 5">
    <name type="scientific">Caballeronia humi</name>
    <dbReference type="NCBI Taxonomy" id="326474"/>
    <lineage>
        <taxon>Bacteria</taxon>
        <taxon>Pseudomonadati</taxon>
        <taxon>Pseudomonadota</taxon>
        <taxon>Betaproteobacteria</taxon>
        <taxon>Burkholderiales</taxon>
        <taxon>Burkholderiaceae</taxon>
        <taxon>Caballeronia</taxon>
    </lineage>
</organism>
<dbReference type="InterPro" id="IPR001789">
    <property type="entry name" value="Sig_transdc_resp-reg_receiver"/>
</dbReference>
<name>A0A158JGJ0_9BURK</name>
<keyword evidence="5" id="KW-1185">Reference proteome</keyword>
<dbReference type="AlphaFoldDB" id="A0A158JGJ0"/>
<dbReference type="PROSITE" id="PS50110">
    <property type="entry name" value="RESPONSE_REGULATORY"/>
    <property type="match status" value="1"/>
</dbReference>
<evidence type="ECO:0000313" key="5">
    <source>
        <dbReference type="Proteomes" id="UP000054977"/>
    </source>
</evidence>
<evidence type="ECO:0000259" key="3">
    <source>
        <dbReference type="PROSITE" id="PS50110"/>
    </source>
</evidence>
<feature type="domain" description="Response regulatory" evidence="3">
    <location>
        <begin position="7"/>
        <end position="120"/>
    </location>
</feature>
<feature type="modified residue" description="4-aspartylphosphate" evidence="2">
    <location>
        <position position="56"/>
    </location>
</feature>
<dbReference type="PANTHER" id="PTHR44591:SF3">
    <property type="entry name" value="RESPONSE REGULATORY DOMAIN-CONTAINING PROTEIN"/>
    <property type="match status" value="1"/>
</dbReference>
<comment type="caution">
    <text evidence="4">The sequence shown here is derived from an EMBL/GenBank/DDBJ whole genome shotgun (WGS) entry which is preliminary data.</text>
</comment>
<dbReference type="Proteomes" id="UP000054977">
    <property type="component" value="Unassembled WGS sequence"/>
</dbReference>
<dbReference type="Pfam" id="PF00072">
    <property type="entry name" value="Response_reg"/>
    <property type="match status" value="1"/>
</dbReference>
<evidence type="ECO:0000256" key="2">
    <source>
        <dbReference type="PROSITE-ProRule" id="PRU00169"/>
    </source>
</evidence>
<dbReference type="InterPro" id="IPR011006">
    <property type="entry name" value="CheY-like_superfamily"/>
</dbReference>
<protein>
    <submittedName>
        <fullName evidence="4">Response regulator receiver protein</fullName>
    </submittedName>
</protein>
<evidence type="ECO:0000256" key="1">
    <source>
        <dbReference type="ARBA" id="ARBA00022553"/>
    </source>
</evidence>
<evidence type="ECO:0000313" key="4">
    <source>
        <dbReference type="EMBL" id="SAL67521.1"/>
    </source>
</evidence>
<dbReference type="GO" id="GO:0000160">
    <property type="term" value="P:phosphorelay signal transduction system"/>
    <property type="evidence" value="ECO:0007669"/>
    <property type="project" value="InterPro"/>
</dbReference>
<keyword evidence="1 2" id="KW-0597">Phosphoprotein</keyword>
<gene>
    <name evidence="4" type="ORF">AWB65_06532</name>
</gene>
<reference evidence="4" key="1">
    <citation type="submission" date="2016-01" db="EMBL/GenBank/DDBJ databases">
        <authorList>
            <person name="Peeters C."/>
        </authorList>
    </citation>
    <scope>NUCLEOTIDE SEQUENCE [LARGE SCALE GENOMIC DNA]</scope>
    <source>
        <strain evidence="4">LMG 22934</strain>
    </source>
</reference>
<proteinExistence type="predicted"/>
<dbReference type="CDD" id="cd00156">
    <property type="entry name" value="REC"/>
    <property type="match status" value="1"/>
</dbReference>
<accession>A0A158JGJ0</accession>
<dbReference type="SUPFAM" id="SSF52172">
    <property type="entry name" value="CheY-like"/>
    <property type="match status" value="1"/>
</dbReference>
<dbReference type="EMBL" id="FCNW02000090">
    <property type="protein sequence ID" value="SAL67521.1"/>
    <property type="molecule type" value="Genomic_DNA"/>
</dbReference>
<dbReference type="PANTHER" id="PTHR44591">
    <property type="entry name" value="STRESS RESPONSE REGULATOR PROTEIN 1"/>
    <property type="match status" value="1"/>
</dbReference>
<sequence length="122" mass="13269">MTRDRYKILIVDDNDEMRQALSILLQVRDLQVLACASPSEAFEAATSWKPNAMVLDIDLPTKSGFDLYRELRAAGHAVPAVFITGNASDVGLDRAAEFNATVLQKPFASGVLFAALDKALSK</sequence>
<dbReference type="OrthoDB" id="9105265at2"/>